<dbReference type="EMBL" id="CAJNXB010005317">
    <property type="protein sequence ID" value="CAF3418919.1"/>
    <property type="molecule type" value="Genomic_DNA"/>
</dbReference>
<protein>
    <submittedName>
        <fullName evidence="1">Uncharacterized protein</fullName>
    </submittedName>
</protein>
<evidence type="ECO:0000313" key="1">
    <source>
        <dbReference type="EMBL" id="CAF3418919.1"/>
    </source>
</evidence>
<gene>
    <name evidence="2" type="ORF">LUA448_LOCUS25026</name>
    <name evidence="1" type="ORF">TIS948_LOCUS29290</name>
</gene>
<evidence type="ECO:0000313" key="2">
    <source>
        <dbReference type="EMBL" id="CAF3496682.1"/>
    </source>
</evidence>
<dbReference type="Proteomes" id="UP000663833">
    <property type="component" value="Unassembled WGS sequence"/>
</dbReference>
<dbReference type="EMBL" id="CAJNYD010003316">
    <property type="protein sequence ID" value="CAF3496682.1"/>
    <property type="molecule type" value="Genomic_DNA"/>
</dbReference>
<dbReference type="AlphaFoldDB" id="A0A818BR73"/>
<organism evidence="1 3">
    <name type="scientific">Rotaria socialis</name>
    <dbReference type="NCBI Taxonomy" id="392032"/>
    <lineage>
        <taxon>Eukaryota</taxon>
        <taxon>Metazoa</taxon>
        <taxon>Spiralia</taxon>
        <taxon>Gnathifera</taxon>
        <taxon>Rotifera</taxon>
        <taxon>Eurotatoria</taxon>
        <taxon>Bdelloidea</taxon>
        <taxon>Philodinida</taxon>
        <taxon>Philodinidae</taxon>
        <taxon>Rotaria</taxon>
    </lineage>
</organism>
<reference evidence="1" key="1">
    <citation type="submission" date="2021-02" db="EMBL/GenBank/DDBJ databases">
        <authorList>
            <person name="Nowell W R."/>
        </authorList>
    </citation>
    <scope>NUCLEOTIDE SEQUENCE</scope>
</reference>
<evidence type="ECO:0000313" key="3">
    <source>
        <dbReference type="Proteomes" id="UP000663825"/>
    </source>
</evidence>
<sequence>MDTEDNARINLSFLVDLTDGSNTLITTKEVKKRRQQTIMCNKKIYYFMEKYAHINAIHYVHIAKQMREK</sequence>
<comment type="caution">
    <text evidence="1">The sequence shown here is derived from an EMBL/GenBank/DDBJ whole genome shotgun (WGS) entry which is preliminary data.</text>
</comment>
<accession>A0A818BR73</accession>
<name>A0A818BR73_9BILA</name>
<proteinExistence type="predicted"/>
<dbReference type="Proteomes" id="UP000663825">
    <property type="component" value="Unassembled WGS sequence"/>
</dbReference>